<keyword evidence="1" id="KW-0328">Glycosyltransferase</keyword>
<dbReference type="InterPro" id="IPR001296">
    <property type="entry name" value="Glyco_trans_1"/>
</dbReference>
<dbReference type="SUPFAM" id="SSF53756">
    <property type="entry name" value="UDP-Glycosyltransferase/glycogen phosphorylase"/>
    <property type="match status" value="1"/>
</dbReference>
<accession>A0ABN2VSJ0</accession>
<dbReference type="RefSeq" id="WP_344323316.1">
    <property type="nucleotide sequence ID" value="NZ_BAAAPY010000001.1"/>
</dbReference>
<evidence type="ECO:0000313" key="5">
    <source>
        <dbReference type="EMBL" id="GAA2069457.1"/>
    </source>
</evidence>
<feature type="domain" description="Glycosyltransferase subfamily 4-like N-terminal" evidence="4">
    <location>
        <begin position="104"/>
        <end position="206"/>
    </location>
</feature>
<name>A0ABN2VSJ0_9ACTN</name>
<dbReference type="Pfam" id="PF13439">
    <property type="entry name" value="Glyco_transf_4"/>
    <property type="match status" value="1"/>
</dbReference>
<sequence length="408" mass="43734">MPSEAPVTGYVLKMYPRFSETFVVTEILAREAAGERLVIFSLRPPTDPRFHAELARVQAPVIHVERPTRPLATWEVLRTALDAGLDVAPHLHELAAASPDDAAQALTVATQARRHGVRHLHAHFGSMSTTIARLAAQVAGLPYSFTAHAKDIFHEDVDDQDLRRKLADAHHVVTVSDFNLRHLTRRFGPVVTQRLHRVYNGLDLQRFPYRPRAPRGAVLRIAAVGRLVEKKGFELLLRAVARLGESGTAVHVDVVGGGPLETTIATLRDELGLGDVVTMHGPLPQDDVSAVLAAADVFVAPCVVGADGNADGLPTVLLEAMATGVPCVASDVTGIPEVILDGETGLLTRTGDLEHLVQALGLVASAGFDPAPMTAAARALVEREFDAERLARDLASLERATELARGAA</sequence>
<comment type="caution">
    <text evidence="5">The sequence shown here is derived from an EMBL/GenBank/DDBJ whole genome shotgun (WGS) entry which is preliminary data.</text>
</comment>
<dbReference type="Proteomes" id="UP001501480">
    <property type="component" value="Unassembled WGS sequence"/>
</dbReference>
<evidence type="ECO:0000313" key="6">
    <source>
        <dbReference type="Proteomes" id="UP001501480"/>
    </source>
</evidence>
<evidence type="ECO:0000259" key="4">
    <source>
        <dbReference type="Pfam" id="PF13439"/>
    </source>
</evidence>
<dbReference type="Gene3D" id="3.40.50.2000">
    <property type="entry name" value="Glycogen Phosphorylase B"/>
    <property type="match status" value="2"/>
</dbReference>
<evidence type="ECO:0000256" key="1">
    <source>
        <dbReference type="ARBA" id="ARBA00022676"/>
    </source>
</evidence>
<dbReference type="Pfam" id="PF00534">
    <property type="entry name" value="Glycos_transf_1"/>
    <property type="match status" value="1"/>
</dbReference>
<feature type="domain" description="Glycosyl transferase family 1" evidence="3">
    <location>
        <begin position="221"/>
        <end position="361"/>
    </location>
</feature>
<dbReference type="PANTHER" id="PTHR45947">
    <property type="entry name" value="SULFOQUINOVOSYL TRANSFERASE SQD2"/>
    <property type="match status" value="1"/>
</dbReference>
<protein>
    <submittedName>
        <fullName evidence="5">Glycosyltransferase family 4 protein</fullName>
    </submittedName>
</protein>
<dbReference type="EMBL" id="BAAAPY010000001">
    <property type="protein sequence ID" value="GAA2069457.1"/>
    <property type="molecule type" value="Genomic_DNA"/>
</dbReference>
<proteinExistence type="predicted"/>
<evidence type="ECO:0000256" key="2">
    <source>
        <dbReference type="ARBA" id="ARBA00022679"/>
    </source>
</evidence>
<reference evidence="5 6" key="1">
    <citation type="journal article" date="2019" name="Int. J. Syst. Evol. Microbiol.">
        <title>The Global Catalogue of Microorganisms (GCM) 10K type strain sequencing project: providing services to taxonomists for standard genome sequencing and annotation.</title>
        <authorList>
            <consortium name="The Broad Institute Genomics Platform"/>
            <consortium name="The Broad Institute Genome Sequencing Center for Infectious Disease"/>
            <person name="Wu L."/>
            <person name="Ma J."/>
        </authorList>
    </citation>
    <scope>NUCLEOTIDE SEQUENCE [LARGE SCALE GENOMIC DNA]</scope>
    <source>
        <strain evidence="5 6">JCM 15749</strain>
    </source>
</reference>
<keyword evidence="2" id="KW-0808">Transferase</keyword>
<dbReference type="PANTHER" id="PTHR45947:SF14">
    <property type="entry name" value="SLL1723 PROTEIN"/>
    <property type="match status" value="1"/>
</dbReference>
<gene>
    <name evidence="5" type="ORF">GCM10009821_02400</name>
</gene>
<dbReference type="InterPro" id="IPR050194">
    <property type="entry name" value="Glycosyltransferase_grp1"/>
</dbReference>
<dbReference type="InterPro" id="IPR028098">
    <property type="entry name" value="Glyco_trans_4-like_N"/>
</dbReference>
<keyword evidence="6" id="KW-1185">Reference proteome</keyword>
<evidence type="ECO:0000259" key="3">
    <source>
        <dbReference type="Pfam" id="PF00534"/>
    </source>
</evidence>
<organism evidence="5 6">
    <name type="scientific">Aeromicrobium halocynthiae</name>
    <dbReference type="NCBI Taxonomy" id="560557"/>
    <lineage>
        <taxon>Bacteria</taxon>
        <taxon>Bacillati</taxon>
        <taxon>Actinomycetota</taxon>
        <taxon>Actinomycetes</taxon>
        <taxon>Propionibacteriales</taxon>
        <taxon>Nocardioidaceae</taxon>
        <taxon>Aeromicrobium</taxon>
    </lineage>
</organism>